<evidence type="ECO:0000313" key="28">
    <source>
        <dbReference type="Proteomes" id="UP001152797"/>
    </source>
</evidence>
<dbReference type="InterPro" id="IPR029064">
    <property type="entry name" value="Ribosomal_eL30-like_sf"/>
</dbReference>
<dbReference type="FunFam" id="3.40.50.300:FF:003500">
    <property type="entry name" value="ADP-ribosylation factor 1"/>
    <property type="match status" value="1"/>
</dbReference>
<dbReference type="AlphaFoldDB" id="A0A9P1BMN8"/>
<keyword evidence="9" id="KW-0949">S-adenosyl-L-methionine</keyword>
<keyword evidence="5" id="KW-0813">Transport</keyword>
<dbReference type="InterPro" id="IPR001537">
    <property type="entry name" value="SpoU_MeTrfase"/>
</dbReference>
<dbReference type="GO" id="GO:0003924">
    <property type="term" value="F:GTPase activity"/>
    <property type="evidence" value="ECO:0007669"/>
    <property type="project" value="InterPro"/>
</dbReference>
<dbReference type="Gene3D" id="3.40.50.300">
    <property type="entry name" value="P-loop containing nucleotide triphosphate hydrolases"/>
    <property type="match status" value="1"/>
</dbReference>
<dbReference type="Pfam" id="PF08032">
    <property type="entry name" value="SpoU_sub_bind"/>
    <property type="match status" value="1"/>
</dbReference>
<evidence type="ECO:0000256" key="3">
    <source>
        <dbReference type="ARBA" id="ARBA00007228"/>
    </source>
</evidence>
<dbReference type="GO" id="GO:0046872">
    <property type="term" value="F:metal ion binding"/>
    <property type="evidence" value="ECO:0007669"/>
    <property type="project" value="UniProtKB-KW"/>
</dbReference>
<dbReference type="GO" id="GO:0003723">
    <property type="term" value="F:RNA binding"/>
    <property type="evidence" value="ECO:0007669"/>
    <property type="project" value="InterPro"/>
</dbReference>
<evidence type="ECO:0000256" key="12">
    <source>
        <dbReference type="ARBA" id="ARBA00022892"/>
    </source>
</evidence>
<evidence type="ECO:0000256" key="7">
    <source>
        <dbReference type="ARBA" id="ARBA00022603"/>
    </source>
</evidence>
<reference evidence="25" key="1">
    <citation type="submission" date="2022-10" db="EMBL/GenBank/DDBJ databases">
        <authorList>
            <person name="Chen Y."/>
            <person name="Dougan E. K."/>
            <person name="Chan C."/>
            <person name="Rhodes N."/>
            <person name="Thang M."/>
        </authorList>
    </citation>
    <scope>NUCLEOTIDE SEQUENCE</scope>
</reference>
<dbReference type="NCBIfam" id="TIGR00231">
    <property type="entry name" value="small_GTP"/>
    <property type="match status" value="1"/>
</dbReference>
<keyword evidence="6" id="KW-0698">rRNA processing</keyword>
<dbReference type="EMBL" id="CAMXCT020000247">
    <property type="protein sequence ID" value="CAL1129513.1"/>
    <property type="molecule type" value="Genomic_DNA"/>
</dbReference>
<dbReference type="GO" id="GO:0005739">
    <property type="term" value="C:mitochondrion"/>
    <property type="evidence" value="ECO:0007669"/>
    <property type="project" value="UniProtKB-SubCell"/>
</dbReference>
<dbReference type="EMBL" id="CAMXCT010000247">
    <property type="protein sequence ID" value="CAI3976138.1"/>
    <property type="molecule type" value="Genomic_DNA"/>
</dbReference>
<comment type="subcellular location">
    <subcellularLocation>
        <location evidence="2">Golgi apparatus</location>
    </subcellularLocation>
    <subcellularLocation>
        <location evidence="1">Mitochondrion</location>
    </subcellularLocation>
</comment>
<dbReference type="InterPro" id="IPR027417">
    <property type="entry name" value="P-loop_NTPase"/>
</dbReference>
<dbReference type="InterPro" id="IPR029028">
    <property type="entry name" value="Alpha/beta_knot_MTases"/>
</dbReference>
<dbReference type="InterPro" id="IPR047261">
    <property type="entry name" value="MRM1_MeTrfase_dom"/>
</dbReference>
<evidence type="ECO:0000313" key="26">
    <source>
        <dbReference type="EMBL" id="CAL1129513.1"/>
    </source>
</evidence>
<dbReference type="InterPro" id="IPR005225">
    <property type="entry name" value="Small_GTP-bd"/>
</dbReference>
<dbReference type="SUPFAM" id="SSF52540">
    <property type="entry name" value="P-loop containing nucleoside triphosphate hydrolases"/>
    <property type="match status" value="1"/>
</dbReference>
<comment type="caution">
    <text evidence="25">The sequence shown here is derived from an EMBL/GenBank/DDBJ whole genome shotgun (WGS) entry which is preliminary data.</text>
</comment>
<keyword evidence="21" id="KW-0479">Metal-binding</keyword>
<evidence type="ECO:0000313" key="27">
    <source>
        <dbReference type="EMBL" id="CAL4763450.1"/>
    </source>
</evidence>
<dbReference type="InterPro" id="IPR013123">
    <property type="entry name" value="SpoU_subst-bd"/>
</dbReference>
<feature type="binding site" evidence="20">
    <location>
        <begin position="24"/>
        <end position="31"/>
    </location>
    <ligand>
        <name>GTP</name>
        <dbReference type="ChEBI" id="CHEBI:37565"/>
    </ligand>
</feature>
<dbReference type="InterPro" id="IPR006689">
    <property type="entry name" value="Small_GTPase_ARF/SAR"/>
</dbReference>
<evidence type="ECO:0000256" key="20">
    <source>
        <dbReference type="PIRSR" id="PIRSR606689-1"/>
    </source>
</evidence>
<evidence type="ECO:0000256" key="16">
    <source>
        <dbReference type="ARBA" id="ARBA00023128"/>
    </source>
</evidence>
<keyword evidence="8" id="KW-0808">Transferase</keyword>
<proteinExistence type="inferred from homology"/>
<evidence type="ECO:0000259" key="24">
    <source>
        <dbReference type="Pfam" id="PF08032"/>
    </source>
</evidence>
<keyword evidence="14" id="KW-0809">Transit peptide</keyword>
<feature type="domain" description="RNA 2-O ribose methyltransferase substrate binding" evidence="24">
    <location>
        <begin position="384"/>
        <end position="467"/>
    </location>
</feature>
<dbReference type="GO" id="GO:0016192">
    <property type="term" value="P:vesicle-mediated transport"/>
    <property type="evidence" value="ECO:0007669"/>
    <property type="project" value="UniProtKB-KW"/>
</dbReference>
<dbReference type="Pfam" id="PF00588">
    <property type="entry name" value="SpoU_methylase"/>
    <property type="match status" value="1"/>
</dbReference>
<dbReference type="GO" id="GO:0005794">
    <property type="term" value="C:Golgi apparatus"/>
    <property type="evidence" value="ECO:0007669"/>
    <property type="project" value="UniProtKB-SubCell"/>
</dbReference>
<dbReference type="PANTHER" id="PTHR46103:SF1">
    <property type="entry name" value="RRNA METHYLTRANSFERASE 1, MITOCHONDRIAL"/>
    <property type="match status" value="1"/>
</dbReference>
<dbReference type="PROSITE" id="PS51417">
    <property type="entry name" value="ARF"/>
    <property type="match status" value="1"/>
</dbReference>
<dbReference type="InterPro" id="IPR029026">
    <property type="entry name" value="tRNA_m1G_MTases_N"/>
</dbReference>
<dbReference type="CDD" id="cd00878">
    <property type="entry name" value="Arf_Arl"/>
    <property type="match status" value="1"/>
</dbReference>
<reference evidence="26" key="2">
    <citation type="submission" date="2024-04" db="EMBL/GenBank/DDBJ databases">
        <authorList>
            <person name="Chen Y."/>
            <person name="Shah S."/>
            <person name="Dougan E. K."/>
            <person name="Thang M."/>
            <person name="Chan C."/>
        </authorList>
    </citation>
    <scope>NUCLEOTIDE SEQUENCE [LARGE SCALE GENOMIC DNA]</scope>
</reference>
<keyword evidence="15" id="KW-0333">Golgi apparatus</keyword>
<dbReference type="Gene3D" id="3.40.1280.10">
    <property type="match status" value="1"/>
</dbReference>
<keyword evidence="18" id="KW-0449">Lipoprotein</keyword>
<dbReference type="PANTHER" id="PTHR46103">
    <property type="entry name" value="RRNA METHYLTRANSFERASE 1, MITOCHONDRIAL"/>
    <property type="match status" value="1"/>
</dbReference>
<comment type="similarity">
    <text evidence="4">Belongs to the small GTPase superfamily. Arf family.</text>
</comment>
<evidence type="ECO:0000256" key="21">
    <source>
        <dbReference type="PIRSR" id="PIRSR606689-2"/>
    </source>
</evidence>
<sequence>MGLSFTKIWTRLVGKQDRKIVMVGLDAAGKTTVLYQLKLQEVLMTIPTIGFNVETVEYRNIRFTVWDIGGQDKIRSLWKHYFLGAHGVIFVLDSSLALQLRLEEMGNFPDMEILATKSSDRKRVQEAREELWNMLRDTELEQAACLILANKQDLPEAMSCKEVAEELQLHELRSHRGRHHVQPTSAAHGALGDPFGPKKAALGRSFEGLPEFVQQEADWNARHHVLHSSANHEFHESDKEYFSIFLAARNKRVGLCRSGRMASQHTFSLIGFQESQAVRQQKRQWGKRGADDPETAAEKILRPDDVVRVPEVPGSTLMVPSVLYQMVPPLCNMFAIDLHGTTCTFSLPSRPPARRAPRNVPVPGAPRARGAAGREEGQYGKSDYLYGVYPVLLALRAKKRKFKRLWVQGTAGPTTLEKKDTEARSEILRRSRELGVPTVTQIQRQSILDYYSDQRPHQGLVLKCSPAYVRKIEDLPSPRRGAIWLALEGITDHMNLGSLLRSAAFFGVEGVICERGCAKYTPVAAKASAGAGEMISLFQVRKMQSLLPRARAQGWCVLGAALPDAESQVAFSPLDDFVAECNDDHAEAVVLLLGPEGPGLRAELKECCDRLVGISRVGDSGDGLDSLNAGVAAGVFLHALRQALPRPG</sequence>
<evidence type="ECO:0000256" key="9">
    <source>
        <dbReference type="ARBA" id="ARBA00022691"/>
    </source>
</evidence>
<feature type="binding site" evidence="20">
    <location>
        <position position="70"/>
    </location>
    <ligand>
        <name>GTP</name>
        <dbReference type="ChEBI" id="CHEBI:37565"/>
    </ligand>
</feature>
<protein>
    <recommendedName>
        <fullName evidence="19">rRNA methyltransferase 1, mitochondrial</fullName>
    </recommendedName>
</protein>
<dbReference type="SMART" id="SM00178">
    <property type="entry name" value="SAR"/>
    <property type="match status" value="1"/>
</dbReference>
<gene>
    <name evidence="25" type="ORF">C1SCF055_LOCUS4391</name>
</gene>
<dbReference type="CDD" id="cd18105">
    <property type="entry name" value="SpoU-like_MRM1"/>
    <property type="match status" value="1"/>
</dbReference>
<dbReference type="OrthoDB" id="270651at2759"/>
<dbReference type="InterPro" id="IPR047182">
    <property type="entry name" value="MRM1"/>
</dbReference>
<evidence type="ECO:0000256" key="6">
    <source>
        <dbReference type="ARBA" id="ARBA00022552"/>
    </source>
</evidence>
<dbReference type="GO" id="GO:0015031">
    <property type="term" value="P:protein transport"/>
    <property type="evidence" value="ECO:0007669"/>
    <property type="project" value="UniProtKB-KW"/>
</dbReference>
<evidence type="ECO:0000256" key="4">
    <source>
        <dbReference type="ARBA" id="ARBA00010290"/>
    </source>
</evidence>
<evidence type="ECO:0000256" key="5">
    <source>
        <dbReference type="ARBA" id="ARBA00022448"/>
    </source>
</evidence>
<keyword evidence="21" id="KW-0460">Magnesium</keyword>
<name>A0A9P1BMN8_9DINO</name>
<evidence type="ECO:0000259" key="23">
    <source>
        <dbReference type="Pfam" id="PF00588"/>
    </source>
</evidence>
<keyword evidence="10" id="KW-0519">Myristate</keyword>
<keyword evidence="17 20" id="KW-0342">GTP-binding</keyword>
<feature type="binding site" evidence="21">
    <location>
        <position position="48"/>
    </location>
    <ligand>
        <name>Mg(2+)</name>
        <dbReference type="ChEBI" id="CHEBI:18420"/>
    </ligand>
</feature>
<dbReference type="SUPFAM" id="SSF55315">
    <property type="entry name" value="L30e-like"/>
    <property type="match status" value="1"/>
</dbReference>
<keyword evidence="11 20" id="KW-0547">Nucleotide-binding</keyword>
<feature type="domain" description="tRNA/rRNA methyltransferase SpoU type" evidence="23">
    <location>
        <begin position="484"/>
        <end position="638"/>
    </location>
</feature>
<dbReference type="SMART" id="SM00177">
    <property type="entry name" value="ARF"/>
    <property type="match status" value="1"/>
</dbReference>
<feature type="region of interest" description="Disordered" evidence="22">
    <location>
        <begin position="349"/>
        <end position="375"/>
    </location>
</feature>
<dbReference type="SMART" id="SM00175">
    <property type="entry name" value="RAB"/>
    <property type="match status" value="1"/>
</dbReference>
<feature type="binding site" evidence="21">
    <location>
        <position position="31"/>
    </location>
    <ligand>
        <name>Mg(2+)</name>
        <dbReference type="ChEBI" id="CHEBI:18420"/>
    </ligand>
</feature>
<keyword evidence="13" id="KW-0653">Protein transport</keyword>
<evidence type="ECO:0000256" key="11">
    <source>
        <dbReference type="ARBA" id="ARBA00022741"/>
    </source>
</evidence>
<dbReference type="Gene3D" id="3.30.1330.30">
    <property type="match status" value="1"/>
</dbReference>
<dbReference type="Pfam" id="PF00025">
    <property type="entry name" value="Arf"/>
    <property type="match status" value="2"/>
</dbReference>
<evidence type="ECO:0000256" key="17">
    <source>
        <dbReference type="ARBA" id="ARBA00023134"/>
    </source>
</evidence>
<evidence type="ECO:0000256" key="18">
    <source>
        <dbReference type="ARBA" id="ARBA00023288"/>
    </source>
</evidence>
<evidence type="ECO:0000256" key="14">
    <source>
        <dbReference type="ARBA" id="ARBA00022946"/>
    </source>
</evidence>
<evidence type="ECO:0000256" key="19">
    <source>
        <dbReference type="ARBA" id="ARBA00034881"/>
    </source>
</evidence>
<feature type="compositionally biased region" description="Low complexity" evidence="22">
    <location>
        <begin position="358"/>
        <end position="371"/>
    </location>
</feature>
<keyword evidence="16" id="KW-0496">Mitochondrion</keyword>
<evidence type="ECO:0000256" key="2">
    <source>
        <dbReference type="ARBA" id="ARBA00004555"/>
    </source>
</evidence>
<dbReference type="GO" id="GO:0005525">
    <property type="term" value="F:GTP binding"/>
    <property type="evidence" value="ECO:0007669"/>
    <property type="project" value="UniProtKB-KW"/>
</dbReference>
<dbReference type="PRINTS" id="PR00328">
    <property type="entry name" value="SAR1GTPBP"/>
</dbReference>
<organism evidence="25">
    <name type="scientific">Cladocopium goreaui</name>
    <dbReference type="NCBI Taxonomy" id="2562237"/>
    <lineage>
        <taxon>Eukaryota</taxon>
        <taxon>Sar</taxon>
        <taxon>Alveolata</taxon>
        <taxon>Dinophyceae</taxon>
        <taxon>Suessiales</taxon>
        <taxon>Symbiodiniaceae</taxon>
        <taxon>Cladocopium</taxon>
    </lineage>
</organism>
<keyword evidence="7 27" id="KW-0489">Methyltransferase</keyword>
<dbReference type="GO" id="GO:0016435">
    <property type="term" value="F:rRNA (guanine) methyltransferase activity"/>
    <property type="evidence" value="ECO:0007669"/>
    <property type="project" value="TreeGrafter"/>
</dbReference>
<comment type="similarity">
    <text evidence="3">Belongs to the class IV-like SAM-binding methyltransferase superfamily. RNA methyltransferase TrmH family.</text>
</comment>
<keyword evidence="28" id="KW-1185">Reference proteome</keyword>
<evidence type="ECO:0000256" key="1">
    <source>
        <dbReference type="ARBA" id="ARBA00004173"/>
    </source>
</evidence>
<feature type="binding site" evidence="20">
    <location>
        <begin position="150"/>
        <end position="153"/>
    </location>
    <ligand>
        <name>GTP</name>
        <dbReference type="ChEBI" id="CHEBI:37565"/>
    </ligand>
</feature>
<evidence type="ECO:0000256" key="22">
    <source>
        <dbReference type="SAM" id="MobiDB-lite"/>
    </source>
</evidence>
<evidence type="ECO:0000256" key="10">
    <source>
        <dbReference type="ARBA" id="ARBA00022707"/>
    </source>
</evidence>
<dbReference type="SUPFAM" id="SSF75217">
    <property type="entry name" value="alpha/beta knot"/>
    <property type="match status" value="1"/>
</dbReference>
<dbReference type="EMBL" id="CAMXCT030000247">
    <property type="protein sequence ID" value="CAL4763450.1"/>
    <property type="molecule type" value="Genomic_DNA"/>
</dbReference>
<dbReference type="Proteomes" id="UP001152797">
    <property type="component" value="Unassembled WGS sequence"/>
</dbReference>
<evidence type="ECO:0000256" key="8">
    <source>
        <dbReference type="ARBA" id="ARBA00022679"/>
    </source>
</evidence>
<accession>A0A9P1BMN8</accession>
<evidence type="ECO:0000256" key="13">
    <source>
        <dbReference type="ARBA" id="ARBA00022927"/>
    </source>
</evidence>
<evidence type="ECO:0000256" key="15">
    <source>
        <dbReference type="ARBA" id="ARBA00023034"/>
    </source>
</evidence>
<evidence type="ECO:0000313" key="25">
    <source>
        <dbReference type="EMBL" id="CAI3976138.1"/>
    </source>
</evidence>
<keyword evidence="12" id="KW-0931">ER-Golgi transport</keyword>